<feature type="transmembrane region" description="Helical" evidence="8">
    <location>
        <begin position="55"/>
        <end position="77"/>
    </location>
</feature>
<feature type="transmembrane region" description="Helical" evidence="8">
    <location>
        <begin position="255"/>
        <end position="276"/>
    </location>
</feature>
<evidence type="ECO:0000256" key="8">
    <source>
        <dbReference type="SAM" id="Phobius"/>
    </source>
</evidence>
<dbReference type="GO" id="GO:0071555">
    <property type="term" value="P:cell wall organization"/>
    <property type="evidence" value="ECO:0007669"/>
    <property type="project" value="TreeGrafter"/>
</dbReference>
<dbReference type="PANTHER" id="PTHR22926:SF3">
    <property type="entry name" value="UNDECAPRENYL-PHOSPHATE ALPHA-N-ACETYLGLUCOSAMINYL 1-PHOSPHATE TRANSFERASE"/>
    <property type="match status" value="1"/>
</dbReference>
<dbReference type="GO" id="GO:0016780">
    <property type="term" value="F:phosphotransferase activity, for other substituted phosphate groups"/>
    <property type="evidence" value="ECO:0007669"/>
    <property type="project" value="InterPro"/>
</dbReference>
<evidence type="ECO:0000256" key="6">
    <source>
        <dbReference type="ARBA" id="ARBA00023136"/>
    </source>
</evidence>
<evidence type="ECO:0000256" key="7">
    <source>
        <dbReference type="PIRSR" id="PIRSR600715-1"/>
    </source>
</evidence>
<dbReference type="InterPro" id="IPR018480">
    <property type="entry name" value="PNAcMuramoyl-5peptid_Trfase_CS"/>
</dbReference>
<evidence type="ECO:0000256" key="1">
    <source>
        <dbReference type="ARBA" id="ARBA00004651"/>
    </source>
</evidence>
<name>A0A1G6ULS7_9SPHI</name>
<dbReference type="OrthoDB" id="9783652at2"/>
<evidence type="ECO:0000256" key="5">
    <source>
        <dbReference type="ARBA" id="ARBA00022989"/>
    </source>
</evidence>
<dbReference type="CDD" id="cd06853">
    <property type="entry name" value="GT_WecA_like"/>
    <property type="match status" value="1"/>
</dbReference>
<comment type="cofactor">
    <cofactor evidence="7">
        <name>Mg(2+)</name>
        <dbReference type="ChEBI" id="CHEBI:18420"/>
    </cofactor>
</comment>
<dbReference type="GO" id="GO:0005886">
    <property type="term" value="C:plasma membrane"/>
    <property type="evidence" value="ECO:0007669"/>
    <property type="project" value="UniProtKB-SubCell"/>
</dbReference>
<dbReference type="GO" id="GO:0009103">
    <property type="term" value="P:lipopolysaccharide biosynthetic process"/>
    <property type="evidence" value="ECO:0007669"/>
    <property type="project" value="TreeGrafter"/>
</dbReference>
<feature type="transmembrane region" description="Helical" evidence="8">
    <location>
        <begin position="12"/>
        <end position="34"/>
    </location>
</feature>
<feature type="binding site" evidence="7">
    <location>
        <position position="222"/>
    </location>
    <ligand>
        <name>Mg(2+)</name>
        <dbReference type="ChEBI" id="CHEBI:18420"/>
    </ligand>
</feature>
<keyword evidence="5 8" id="KW-1133">Transmembrane helix</keyword>
<keyword evidence="6 8" id="KW-0472">Membrane</keyword>
<keyword evidence="4 8" id="KW-0812">Transmembrane</keyword>
<protein>
    <submittedName>
        <fullName evidence="9">UDP-N-acetylmuramyl pentapeptide phosphotransferase/UDP-N-acetylglucosamine-1-phosphate transferase</fullName>
    </submittedName>
</protein>
<dbReference type="GO" id="GO:0046872">
    <property type="term" value="F:metal ion binding"/>
    <property type="evidence" value="ECO:0007669"/>
    <property type="project" value="UniProtKB-KW"/>
</dbReference>
<dbReference type="EMBL" id="FNAI01000001">
    <property type="protein sequence ID" value="SDD41527.1"/>
    <property type="molecule type" value="Genomic_DNA"/>
</dbReference>
<dbReference type="GO" id="GO:0044038">
    <property type="term" value="P:cell wall macromolecule biosynthetic process"/>
    <property type="evidence" value="ECO:0007669"/>
    <property type="project" value="TreeGrafter"/>
</dbReference>
<evidence type="ECO:0000313" key="9">
    <source>
        <dbReference type="EMBL" id="SDD41527.1"/>
    </source>
</evidence>
<dbReference type="Proteomes" id="UP000199072">
    <property type="component" value="Unassembled WGS sequence"/>
</dbReference>
<proteinExistence type="predicted"/>
<organism evidence="9 10">
    <name type="scientific">Mucilaginibacter pineti</name>
    <dbReference type="NCBI Taxonomy" id="1391627"/>
    <lineage>
        <taxon>Bacteria</taxon>
        <taxon>Pseudomonadati</taxon>
        <taxon>Bacteroidota</taxon>
        <taxon>Sphingobacteriia</taxon>
        <taxon>Sphingobacteriales</taxon>
        <taxon>Sphingobacteriaceae</taxon>
        <taxon>Mucilaginibacter</taxon>
    </lineage>
</organism>
<keyword evidence="10" id="KW-1185">Reference proteome</keyword>
<accession>A0A1G6ULS7</accession>
<dbReference type="PANTHER" id="PTHR22926">
    <property type="entry name" value="PHOSPHO-N-ACETYLMURAMOYL-PENTAPEPTIDE-TRANSFERASE"/>
    <property type="match status" value="1"/>
</dbReference>
<reference evidence="9 10" key="1">
    <citation type="submission" date="2016-10" db="EMBL/GenBank/DDBJ databases">
        <authorList>
            <person name="de Groot N.N."/>
        </authorList>
    </citation>
    <scope>NUCLEOTIDE SEQUENCE [LARGE SCALE GENOMIC DNA]</scope>
    <source>
        <strain evidence="9 10">47C3B</strain>
    </source>
</reference>
<evidence type="ECO:0000256" key="4">
    <source>
        <dbReference type="ARBA" id="ARBA00022692"/>
    </source>
</evidence>
<evidence type="ECO:0000256" key="3">
    <source>
        <dbReference type="ARBA" id="ARBA00022679"/>
    </source>
</evidence>
<dbReference type="AlphaFoldDB" id="A0A1G6ULS7"/>
<feature type="transmembrane region" description="Helical" evidence="8">
    <location>
        <begin position="83"/>
        <end position="99"/>
    </location>
</feature>
<feature type="transmembrane region" description="Helical" evidence="8">
    <location>
        <begin position="111"/>
        <end position="129"/>
    </location>
</feature>
<keyword evidence="2" id="KW-1003">Cell membrane</keyword>
<dbReference type="STRING" id="1391627.SAMN05216464_101672"/>
<feature type="transmembrane region" description="Helical" evidence="8">
    <location>
        <begin position="297"/>
        <end position="325"/>
    </location>
</feature>
<evidence type="ECO:0000256" key="2">
    <source>
        <dbReference type="ARBA" id="ARBA00022475"/>
    </source>
</evidence>
<keyword evidence="7" id="KW-0460">Magnesium</keyword>
<dbReference type="InterPro" id="IPR000715">
    <property type="entry name" value="Glycosyl_transferase_4"/>
</dbReference>
<evidence type="ECO:0000313" key="10">
    <source>
        <dbReference type="Proteomes" id="UP000199072"/>
    </source>
</evidence>
<feature type="transmembrane region" description="Helical" evidence="8">
    <location>
        <begin position="225"/>
        <end position="243"/>
    </location>
</feature>
<feature type="transmembrane region" description="Helical" evidence="8">
    <location>
        <begin position="195"/>
        <end position="213"/>
    </location>
</feature>
<feature type="transmembrane region" description="Helical" evidence="8">
    <location>
        <begin position="331"/>
        <end position="352"/>
    </location>
</feature>
<dbReference type="PROSITE" id="PS01348">
    <property type="entry name" value="MRAY_2"/>
    <property type="match status" value="1"/>
</dbReference>
<keyword evidence="3 9" id="KW-0808">Transferase</keyword>
<gene>
    <name evidence="9" type="ORF">SAMN05216464_101672</name>
</gene>
<feature type="transmembrane region" description="Helical" evidence="8">
    <location>
        <begin position="170"/>
        <end position="189"/>
    </location>
</feature>
<comment type="subcellular location">
    <subcellularLocation>
        <location evidence="1">Cell membrane</location>
        <topology evidence="1">Multi-pass membrane protein</topology>
    </subcellularLocation>
</comment>
<feature type="binding site" evidence="7">
    <location>
        <position position="162"/>
    </location>
    <ligand>
        <name>Mg(2+)</name>
        <dbReference type="ChEBI" id="CHEBI:18420"/>
    </ligand>
</feature>
<sequence length="367" mass="40613">MVELLHLHHFIYNILILVFSTMITWLSIPSILHVARSRHLYDDVGHFRKQHDHGIPRLGGVAIFVSFTITTLLFSIIDKALPVSYLLIACIILFTMGLKDDLSGVNSSTKFFIQFIVAAILVLLGDIRITSMCGVFGIFQLPFIPSAIFSILLIMLIINSFNLIDGIDGLAATTGIIVNLSFAILFMYIKQYELAAVGLAMTGAVIGFLRYNITPAKIFMGDTGALLIGLVSAVMAIKFIGVSRLTGSHLPTITFAPALTTAILIGPIFDTLRVFILRIFSGKSPFEADRNHTHHRILGLGLNHLQTTLCLSFINLLSIAIVFIFSSLSNSFLIILIFSMSLMANWIITFCLRSKERENIALRNFFA</sequence>
<keyword evidence="7" id="KW-0479">Metal-binding</keyword>
<dbReference type="Pfam" id="PF00953">
    <property type="entry name" value="Glycos_transf_4"/>
    <property type="match status" value="1"/>
</dbReference>
<feature type="transmembrane region" description="Helical" evidence="8">
    <location>
        <begin position="135"/>
        <end position="158"/>
    </location>
</feature>